<name>A0A174Z3M2_9FIRM</name>
<evidence type="ECO:0000256" key="2">
    <source>
        <dbReference type="SAM" id="Phobius"/>
    </source>
</evidence>
<dbReference type="AlphaFoldDB" id="A0A174Z3M2"/>
<evidence type="ECO:0000313" key="4">
    <source>
        <dbReference type="Proteomes" id="UP000095621"/>
    </source>
</evidence>
<dbReference type="RefSeq" id="WP_055216099.1">
    <property type="nucleotide sequence ID" value="NZ_CZBU01000005.1"/>
</dbReference>
<reference evidence="3 4" key="1">
    <citation type="submission" date="2015-09" db="EMBL/GenBank/DDBJ databases">
        <authorList>
            <consortium name="Pathogen Informatics"/>
        </authorList>
    </citation>
    <scope>NUCLEOTIDE SEQUENCE [LARGE SCALE GENOMIC DNA]</scope>
    <source>
        <strain evidence="3 4">2789STDY5834875</strain>
    </source>
</reference>
<keyword evidence="2" id="KW-0812">Transmembrane</keyword>
<dbReference type="InterPro" id="IPR012334">
    <property type="entry name" value="Pectin_lyas_fold"/>
</dbReference>
<proteinExistence type="predicted"/>
<protein>
    <submittedName>
        <fullName evidence="3">Uncharacterized protein</fullName>
    </submittedName>
</protein>
<evidence type="ECO:0000313" key="3">
    <source>
        <dbReference type="EMBL" id="CUQ78571.1"/>
    </source>
</evidence>
<feature type="compositionally biased region" description="Low complexity" evidence="1">
    <location>
        <begin position="913"/>
        <end position="925"/>
    </location>
</feature>
<gene>
    <name evidence="3" type="ORF">ERS852490_02219</name>
</gene>
<sequence length="960" mass="103298">MIRRNKIIASVAVSVMAGVLVAGNLAPLQGYYAFAQETGVKTARYSAVKDINKTLEGYTPMDSSDPVEFGGTYIKYQGETIQLSETAIYLDGSLSDELAAQYPYVYNDITKALSADALKNGTADKPMTVYVAPYVYWIDDPAATDTVQKTEGYSVPYGMVVNSEYLTIKGLTGNPDNVVLAGNRGQSHASNGNYTMFRFNCSGALTVKNITIGNYCSVDLDYPLMSELNQAKRTETITQAQLADVSGDKMFADNCNFISRLNLDPINGASRSLYNNCHFESTDDALNANAVYVGCDFDFYGNRPLYSSYGTGSTFLGCTFNCKILNVEAEPTQFFTKEGGTITAVDCVYNSNLSVPISIGWTKTPSTSLKCYQSNIIHNGQSITIGGEGAKETVDITGKSVLDAYKIVSGGKTYYNTYNLLKGSDDWDPLGVKDVIKAAGQDTVATQLSITSDVTEIESGKETASIGGTVNYFYGTNDTTQKITYSVSDEDKAYVKLTDNGDGTCKVEGTNNDDAAKKVIINASTESGLEAAVGITVKPSKLDAPEYIKTPVITNDGQGSLKVDYSLDLGSREDMSAISWYRCTDAEGSNKVLVAVTRNDSPEYTYKLTAGDVGYYIMAKVESKNIRSDYGTPVNTVYDKAIGVKDVRSKNLSTDFSNFPNIKQSEIKAGFWTVDYNRPADTESFGSWQGADTEEPWKYGTTGNGCVGAGLYEGTQGSRIMYTPVEGTYGDMSLELVVDPAKTAGQGFGSAGQYMDVLLKFDTSTLTGYGLRIVRTKASSNAVTFVLVKYDNGTVTEISDEVIASCYATGCTISLKVEGNKLTAHVETPTEQLADQAAKGYPHVVDLTADIEVNSFGGVAIQHTGTVGSGGWQNTTMLHNLNVTWEGENNQNPEYVEGNPSDNENPAEKPDDSTGTSTGADTTVKTGDMSHAGMYAALTTASLCALLGMAAVYMRRRKDI</sequence>
<dbReference type="Proteomes" id="UP000095621">
    <property type="component" value="Unassembled WGS sequence"/>
</dbReference>
<evidence type="ECO:0000256" key="1">
    <source>
        <dbReference type="SAM" id="MobiDB-lite"/>
    </source>
</evidence>
<keyword evidence="2" id="KW-0472">Membrane</keyword>
<organism evidence="3 4">
    <name type="scientific">Lachnospira eligens</name>
    <dbReference type="NCBI Taxonomy" id="39485"/>
    <lineage>
        <taxon>Bacteria</taxon>
        <taxon>Bacillati</taxon>
        <taxon>Bacillota</taxon>
        <taxon>Clostridia</taxon>
        <taxon>Lachnospirales</taxon>
        <taxon>Lachnospiraceae</taxon>
        <taxon>Lachnospira</taxon>
    </lineage>
</organism>
<accession>A0A174Z3M2</accession>
<keyword evidence="2" id="KW-1133">Transmembrane helix</keyword>
<dbReference type="Gene3D" id="2.160.20.10">
    <property type="entry name" value="Single-stranded right-handed beta-helix, Pectin lyase-like"/>
    <property type="match status" value="1"/>
</dbReference>
<dbReference type="OrthoDB" id="9804686at2"/>
<feature type="transmembrane region" description="Helical" evidence="2">
    <location>
        <begin position="932"/>
        <end position="954"/>
    </location>
</feature>
<dbReference type="EMBL" id="CZBU01000005">
    <property type="protein sequence ID" value="CUQ78571.1"/>
    <property type="molecule type" value="Genomic_DNA"/>
</dbReference>
<feature type="region of interest" description="Disordered" evidence="1">
    <location>
        <begin position="888"/>
        <end position="925"/>
    </location>
</feature>